<accession>A0A291RN80</accession>
<gene>
    <name evidence="1" type="ORF">CRH09_25570</name>
</gene>
<protein>
    <submittedName>
        <fullName evidence="1">Uncharacterized protein</fullName>
    </submittedName>
</protein>
<dbReference type="Proteomes" id="UP000221961">
    <property type="component" value="Chromosome"/>
</dbReference>
<proteinExistence type="predicted"/>
<sequence length="81" mass="9085">MGSDDDLPVVNVEPWRADAIVLYDWLASVDLDAVPITHRAQKQALMDLFTRFQWAADYDLQGCSQGEITAAQEDVAKDMGW</sequence>
<evidence type="ECO:0000313" key="1">
    <source>
        <dbReference type="EMBL" id="ATL69046.1"/>
    </source>
</evidence>
<evidence type="ECO:0000313" key="2">
    <source>
        <dbReference type="Proteomes" id="UP000221961"/>
    </source>
</evidence>
<organism evidence="1 2">
    <name type="scientific">Nocardia terpenica</name>
    <dbReference type="NCBI Taxonomy" id="455432"/>
    <lineage>
        <taxon>Bacteria</taxon>
        <taxon>Bacillati</taxon>
        <taxon>Actinomycetota</taxon>
        <taxon>Actinomycetes</taxon>
        <taxon>Mycobacteriales</taxon>
        <taxon>Nocardiaceae</taxon>
        <taxon>Nocardia</taxon>
    </lineage>
</organism>
<dbReference type="AlphaFoldDB" id="A0A291RN80"/>
<dbReference type="EMBL" id="CP023778">
    <property type="protein sequence ID" value="ATL69046.1"/>
    <property type="molecule type" value="Genomic_DNA"/>
</dbReference>
<reference evidence="1 2" key="1">
    <citation type="submission" date="2017-10" db="EMBL/GenBank/DDBJ databases">
        <title>Comparative genomics between pathogenic Norcardia.</title>
        <authorList>
            <person name="Zeng L."/>
        </authorList>
    </citation>
    <scope>NUCLEOTIDE SEQUENCE [LARGE SCALE GENOMIC DNA]</scope>
    <source>
        <strain evidence="1 2">NC_YFY_NT001</strain>
    </source>
</reference>
<dbReference type="KEGG" id="ntp:CRH09_25570"/>
<name>A0A291RN80_9NOCA</name>